<proteinExistence type="predicted"/>
<dbReference type="EMBL" id="JAVDYG010000001">
    <property type="protein sequence ID" value="MDR7360798.1"/>
    <property type="molecule type" value="Genomic_DNA"/>
</dbReference>
<evidence type="ECO:0000313" key="2">
    <source>
        <dbReference type="Proteomes" id="UP001183648"/>
    </source>
</evidence>
<evidence type="ECO:0000313" key="1">
    <source>
        <dbReference type="EMBL" id="MDR7360798.1"/>
    </source>
</evidence>
<accession>A0ABU2BQB2</accession>
<dbReference type="RefSeq" id="WP_310297816.1">
    <property type="nucleotide sequence ID" value="NZ_BAAAPS010000009.1"/>
</dbReference>
<name>A0ABU2BQB2_9ACTN</name>
<reference evidence="1 2" key="1">
    <citation type="submission" date="2023-07" db="EMBL/GenBank/DDBJ databases">
        <title>Sequencing the genomes of 1000 actinobacteria strains.</title>
        <authorList>
            <person name="Klenk H.-P."/>
        </authorList>
    </citation>
    <scope>NUCLEOTIDE SEQUENCE [LARGE SCALE GENOMIC DNA]</scope>
    <source>
        <strain evidence="1 2">DSM 19426</strain>
    </source>
</reference>
<comment type="caution">
    <text evidence="1">The sequence shown here is derived from an EMBL/GenBank/DDBJ whole genome shotgun (WGS) entry which is preliminary data.</text>
</comment>
<sequence length="155" mass="16314">MALLLAEVVLPLGDLAPLTPAPLSALADRIRGGRRSDVEEARLTLSAIPALQEDEEPDGPAFFALGAVVAWIYAADTVLDPDEDKGIRQTWARVDDVLDFAEEQLGIGGLCDQLHGAVTDAARGDDRALSVLRGSVDGLVEALRRSAGQPQPPGP</sequence>
<organism evidence="1 2">
    <name type="scientific">Nocardioides marmoribigeumensis</name>
    <dbReference type="NCBI Taxonomy" id="433649"/>
    <lineage>
        <taxon>Bacteria</taxon>
        <taxon>Bacillati</taxon>
        <taxon>Actinomycetota</taxon>
        <taxon>Actinomycetes</taxon>
        <taxon>Propionibacteriales</taxon>
        <taxon>Nocardioidaceae</taxon>
        <taxon>Nocardioides</taxon>
    </lineage>
</organism>
<gene>
    <name evidence="1" type="ORF">J2S63_000351</name>
</gene>
<dbReference type="Proteomes" id="UP001183648">
    <property type="component" value="Unassembled WGS sequence"/>
</dbReference>
<keyword evidence="2" id="KW-1185">Reference proteome</keyword>
<protein>
    <submittedName>
        <fullName evidence="1">Uncharacterized protein</fullName>
    </submittedName>
</protein>